<dbReference type="Gene3D" id="1.10.287.130">
    <property type="match status" value="1"/>
</dbReference>
<keyword evidence="12" id="KW-1185">Reference proteome</keyword>
<dbReference type="SMART" id="SM00065">
    <property type="entry name" value="GAF"/>
    <property type="match status" value="2"/>
</dbReference>
<evidence type="ECO:0000256" key="3">
    <source>
        <dbReference type="ARBA" id="ARBA00012438"/>
    </source>
</evidence>
<dbReference type="Proteomes" id="UP000268857">
    <property type="component" value="Unassembled WGS sequence"/>
</dbReference>
<keyword evidence="4" id="KW-0597">Phosphoprotein</keyword>
<evidence type="ECO:0000256" key="1">
    <source>
        <dbReference type="ARBA" id="ARBA00000085"/>
    </source>
</evidence>
<dbReference type="InterPro" id="IPR016132">
    <property type="entry name" value="Phyto_chromo_attachment"/>
</dbReference>
<dbReference type="AlphaFoldDB" id="A0A433N7F3"/>
<dbReference type="InterPro" id="IPR003594">
    <property type="entry name" value="HATPase_dom"/>
</dbReference>
<comment type="catalytic activity">
    <reaction evidence="1">
        <text>ATP + protein L-histidine = ADP + protein N-phospho-L-histidine.</text>
        <dbReference type="EC" id="2.7.13.3"/>
    </reaction>
</comment>
<evidence type="ECO:0000259" key="9">
    <source>
        <dbReference type="PROSITE" id="PS50046"/>
    </source>
</evidence>
<protein>
    <recommendedName>
        <fullName evidence="3">histidine kinase</fullName>
        <ecNumber evidence="3">2.7.13.3</ecNumber>
    </recommendedName>
</protein>
<comment type="similarity">
    <text evidence="2">In the N-terminal section; belongs to the phytochrome family.</text>
</comment>
<dbReference type="InterPro" id="IPR005467">
    <property type="entry name" value="His_kinase_dom"/>
</dbReference>
<proteinExistence type="inferred from homology"/>
<dbReference type="SMART" id="SM00387">
    <property type="entry name" value="HATPase_c"/>
    <property type="match status" value="1"/>
</dbReference>
<dbReference type="STRING" id="211165.GCA_000317285_02752"/>
<dbReference type="PROSITE" id="PS50109">
    <property type="entry name" value="HIS_KIN"/>
    <property type="match status" value="1"/>
</dbReference>
<evidence type="ECO:0000256" key="2">
    <source>
        <dbReference type="ARBA" id="ARBA00006402"/>
    </source>
</evidence>
<accession>A0A433N7F3</accession>
<comment type="caution">
    <text evidence="11">The sequence shown here is derived from an EMBL/GenBank/DDBJ whole genome shotgun (WGS) entry which is preliminary data.</text>
</comment>
<keyword evidence="6" id="KW-0902">Two-component regulatory system</keyword>
<sequence length="890" mass="99314">MVTNNTKYHSRKKGSKTLLAQEKILRQIPVGVMLLGAKAEILFCNAIGCKLLQRSEKELLGTPAFGNTWQVTQVDNTAFANPNLLLSRQENLILSISHPNNCERIWLLVNTQPQDGTEQVICTFSNIIERQSCELILRHTHNRLEQQNQVLLALAKSRNLAQGDLNSALAKITEAAAATLGLERVSVWHYNSDRSKIRCLNLYEQTLKRHTSGVELSAVDYPVYFQALEAERTIAADDAYTDPRTCEFGVAYLPAVGVTSMLDAPIWVEGEMVGVVCHEYTGGVRHWSLEEQNFAGCIADLVTLAIEANQRQKAESERKQTELALAKREHYLATLVEAQRRLLADDTAGNCYAHILELLGQASGASRVYLFENHQDAAGCLLTSQRAEWCAKDITPEIDNSQLQNLSLQEVLPRWAEILGKGEIIAGIVAEFPESEQKFLGRQEILSILLLPLTVNNKFWGFIGFDNCTEARAWDALEIDLLAAAAAAVALHQERASAEKALFEAKDELEIQVEKRTKALKDANEQLLVEIVERTSAERALHSAVQVAQEQSLELQQALENLKNTQTQLVQSEKMSSLGQMVAGIAHEINNPINFIVGNLAHAEQYISNLLDMLRLYQEHYPQPVSTIVERSQDIDFDFVVMDLPKLLESMQAGAKRIGNIVLSLRNFSRLDEAEMKRVNLHEGIDSTLLILQHRLKDNLHHPQIEIIKEYGNLPVVECYPGKLNQVFMNILNNAIDALEGLGRRREEKDEEDREDGGEKNSLHSPPASLHALLQTSHTPQSSVPNHQYLIPQIRIRTELVCSSRVRVKIADNGVGMSEQVKARVFDPFFTTKPVGSGVGLGLSVSYQIIVENHKGVLKCTSQPGQGAEFSIEIPIRQAIAAWEQHPLDL</sequence>
<dbReference type="SUPFAM" id="SSF55781">
    <property type="entry name" value="GAF domain-like"/>
    <property type="match status" value="2"/>
</dbReference>
<dbReference type="InterPro" id="IPR036890">
    <property type="entry name" value="HATPase_C_sf"/>
</dbReference>
<dbReference type="InterPro" id="IPR003661">
    <property type="entry name" value="HisK_dim/P_dom"/>
</dbReference>
<dbReference type="PANTHER" id="PTHR43065">
    <property type="entry name" value="SENSOR HISTIDINE KINASE"/>
    <property type="match status" value="1"/>
</dbReference>
<keyword evidence="7" id="KW-0175">Coiled coil</keyword>
<reference evidence="11 12" key="1">
    <citation type="journal article" date="2019" name="Genome Biol. Evol.">
        <title>Day and night: Metabolic profiles and evolutionary relationships of six axenic non-marine cyanobacteria.</title>
        <authorList>
            <person name="Will S.E."/>
            <person name="Henke P."/>
            <person name="Boedeker C."/>
            <person name="Huang S."/>
            <person name="Brinkmann H."/>
            <person name="Rohde M."/>
            <person name="Jarek M."/>
            <person name="Friedl T."/>
            <person name="Seufert S."/>
            <person name="Schumacher M."/>
            <person name="Overmann J."/>
            <person name="Neumann-Schaal M."/>
            <person name="Petersen J."/>
        </authorList>
    </citation>
    <scope>NUCLEOTIDE SEQUENCE [LARGE SCALE GENOMIC DNA]</scope>
    <source>
        <strain evidence="11 12">PCC 6912</strain>
    </source>
</reference>
<dbReference type="InterPro" id="IPR004358">
    <property type="entry name" value="Sig_transdc_His_kin-like_C"/>
</dbReference>
<dbReference type="SMART" id="SM00388">
    <property type="entry name" value="HisKA"/>
    <property type="match status" value="1"/>
</dbReference>
<keyword evidence="5" id="KW-0808">Transferase</keyword>
<evidence type="ECO:0000256" key="4">
    <source>
        <dbReference type="ARBA" id="ARBA00022553"/>
    </source>
</evidence>
<dbReference type="PANTHER" id="PTHR43065:SF50">
    <property type="entry name" value="HISTIDINE KINASE"/>
    <property type="match status" value="1"/>
</dbReference>
<dbReference type="InterPro" id="IPR003018">
    <property type="entry name" value="GAF"/>
</dbReference>
<dbReference type="GO" id="GO:0000155">
    <property type="term" value="F:phosphorelay sensor kinase activity"/>
    <property type="evidence" value="ECO:0007669"/>
    <property type="project" value="InterPro"/>
</dbReference>
<name>A0A433N7F3_CHLFR</name>
<organism evidence="11 12">
    <name type="scientific">Chlorogloeopsis fritschii PCC 6912</name>
    <dbReference type="NCBI Taxonomy" id="211165"/>
    <lineage>
        <taxon>Bacteria</taxon>
        <taxon>Bacillati</taxon>
        <taxon>Cyanobacteriota</taxon>
        <taxon>Cyanophyceae</taxon>
        <taxon>Nostocales</taxon>
        <taxon>Chlorogloeopsidaceae</taxon>
        <taxon>Chlorogloeopsis</taxon>
    </lineage>
</organism>
<gene>
    <name evidence="11" type="ORF">PCC6912_39190</name>
</gene>
<evidence type="ECO:0000259" key="10">
    <source>
        <dbReference type="PROSITE" id="PS50109"/>
    </source>
</evidence>
<evidence type="ECO:0000256" key="5">
    <source>
        <dbReference type="ARBA" id="ARBA00022777"/>
    </source>
</evidence>
<dbReference type="CDD" id="cd00082">
    <property type="entry name" value="HisKA"/>
    <property type="match status" value="1"/>
</dbReference>
<evidence type="ECO:0000256" key="8">
    <source>
        <dbReference type="SAM" id="MobiDB-lite"/>
    </source>
</evidence>
<evidence type="ECO:0000256" key="6">
    <source>
        <dbReference type="ARBA" id="ARBA00023012"/>
    </source>
</evidence>
<dbReference type="Gene3D" id="3.30.450.20">
    <property type="entry name" value="PAS domain"/>
    <property type="match status" value="1"/>
</dbReference>
<dbReference type="EMBL" id="RSCJ01000017">
    <property type="protein sequence ID" value="RUR77528.1"/>
    <property type="molecule type" value="Genomic_DNA"/>
</dbReference>
<feature type="region of interest" description="Disordered" evidence="8">
    <location>
        <begin position="743"/>
        <end position="766"/>
    </location>
</feature>
<dbReference type="Pfam" id="PF01590">
    <property type="entry name" value="GAF"/>
    <property type="match status" value="2"/>
</dbReference>
<evidence type="ECO:0000313" key="11">
    <source>
        <dbReference type="EMBL" id="RUR77528.1"/>
    </source>
</evidence>
<keyword evidence="5" id="KW-0418">Kinase</keyword>
<dbReference type="OrthoDB" id="5401154at2"/>
<feature type="domain" description="Phytochrome chromophore attachment site" evidence="9">
    <location>
        <begin position="355"/>
        <end position="488"/>
    </location>
</feature>
<feature type="coiled-coil region" evidence="7">
    <location>
        <begin position="506"/>
        <end position="575"/>
    </location>
</feature>
<dbReference type="InterPro" id="IPR036097">
    <property type="entry name" value="HisK_dim/P_sf"/>
</dbReference>
<dbReference type="SUPFAM" id="SSF47384">
    <property type="entry name" value="Homodimeric domain of signal transducing histidine kinase"/>
    <property type="match status" value="1"/>
</dbReference>
<dbReference type="EC" id="2.7.13.3" evidence="3"/>
<feature type="domain" description="Histidine kinase" evidence="10">
    <location>
        <begin position="584"/>
        <end position="878"/>
    </location>
</feature>
<evidence type="ECO:0000313" key="12">
    <source>
        <dbReference type="Proteomes" id="UP000268857"/>
    </source>
</evidence>
<dbReference type="InterPro" id="IPR029016">
    <property type="entry name" value="GAF-like_dom_sf"/>
</dbReference>
<dbReference type="PRINTS" id="PR00344">
    <property type="entry name" value="BCTRLSENSOR"/>
</dbReference>
<dbReference type="Pfam" id="PF02518">
    <property type="entry name" value="HATPase_c"/>
    <property type="match status" value="1"/>
</dbReference>
<dbReference type="SUPFAM" id="SSF55874">
    <property type="entry name" value="ATPase domain of HSP90 chaperone/DNA topoisomerase II/histidine kinase"/>
    <property type="match status" value="1"/>
</dbReference>
<dbReference type="RefSeq" id="WP_016878409.1">
    <property type="nucleotide sequence ID" value="NZ_AJLN01000078.1"/>
</dbReference>
<evidence type="ECO:0000256" key="7">
    <source>
        <dbReference type="SAM" id="Coils"/>
    </source>
</evidence>
<dbReference type="PROSITE" id="PS50046">
    <property type="entry name" value="PHYTOCHROME_2"/>
    <property type="match status" value="1"/>
</dbReference>
<dbReference type="Gene3D" id="3.30.450.40">
    <property type="match status" value="2"/>
</dbReference>
<dbReference type="Gene3D" id="3.30.565.10">
    <property type="entry name" value="Histidine kinase-like ATPase, C-terminal domain"/>
    <property type="match status" value="1"/>
</dbReference>